<accession>A0A8J1MIT9</accession>
<comment type="subcellular location">
    <subcellularLocation>
        <location evidence="1">Cell membrane</location>
        <topology evidence="1">Single-pass type I membrane protein</topology>
    </subcellularLocation>
</comment>
<name>A0A8J1MIT9_XENLA</name>
<feature type="signal peptide" evidence="4">
    <location>
        <begin position="1"/>
        <end position="26"/>
    </location>
</feature>
<dbReference type="GO" id="GO:0030368">
    <property type="term" value="F:interleukin-17 receptor activity"/>
    <property type="evidence" value="ECO:0007669"/>
    <property type="project" value="InterPro"/>
</dbReference>
<dbReference type="GeneID" id="121401143"/>
<keyword evidence="2" id="KW-0472">Membrane</keyword>
<proteinExistence type="predicted"/>
<gene>
    <name evidence="7" type="primary">LOC121401143</name>
</gene>
<dbReference type="AlphaFoldDB" id="A0A8J1MIT9"/>
<dbReference type="KEGG" id="xla:121401143"/>
<dbReference type="RefSeq" id="XP_041441423.1">
    <property type="nucleotide sequence ID" value="XM_041585489.1"/>
</dbReference>
<evidence type="ECO:0000256" key="4">
    <source>
        <dbReference type="SAM" id="SignalP"/>
    </source>
</evidence>
<dbReference type="Gene3D" id="2.60.40.2160">
    <property type="entry name" value="Interleukin-17 receptor A/B, fibronectin-III-like domain 1"/>
    <property type="match status" value="1"/>
</dbReference>
<protein>
    <submittedName>
        <fullName evidence="7">Interleukin-17 receptor A-like</fullName>
    </submittedName>
</protein>
<feature type="domain" description="IL17RA/B N-terminal" evidence="5">
    <location>
        <begin position="41"/>
        <end position="140"/>
    </location>
</feature>
<dbReference type="PANTHER" id="PTHR15583">
    <property type="entry name" value="INTERLEUKIN-17 RECEPTOR"/>
    <property type="match status" value="1"/>
</dbReference>
<evidence type="ECO:0000259" key="5">
    <source>
        <dbReference type="Pfam" id="PF16556"/>
    </source>
</evidence>
<sequence>MAPGGTAGQLLALTLWLGLLTCPAQGFRIVTSDYNCSLPEVTCSVLNSNCINSSWIHPSQWTPSAPSNLEVVLVVEVNESGTPCQCSESAGQWPLMLSFGADWFCFTASILGLLGAEVSVMQRSTNEHLCVQLQFENQFPEQLMSDNKG</sequence>
<dbReference type="GO" id="GO:0005886">
    <property type="term" value="C:plasma membrane"/>
    <property type="evidence" value="ECO:0007669"/>
    <property type="project" value="UniProtKB-SubCell"/>
</dbReference>
<keyword evidence="3 4" id="KW-0732">Signal</keyword>
<reference evidence="7" key="1">
    <citation type="submission" date="2025-08" db="UniProtKB">
        <authorList>
            <consortium name="RefSeq"/>
        </authorList>
    </citation>
    <scope>IDENTIFICATION</scope>
    <source>
        <strain evidence="7">J_2021</strain>
        <tissue evidence="7">Erythrocytes</tissue>
    </source>
</reference>
<evidence type="ECO:0000313" key="6">
    <source>
        <dbReference type="Proteomes" id="UP000186698"/>
    </source>
</evidence>
<feature type="chain" id="PRO_5035189869" evidence="4">
    <location>
        <begin position="27"/>
        <end position="149"/>
    </location>
</feature>
<dbReference type="InterPro" id="IPR032356">
    <property type="entry name" value="IL17R_A/B_N"/>
</dbReference>
<dbReference type="PANTHER" id="PTHR15583:SF13">
    <property type="entry name" value="INTERLEUKIN-17 RECEPTOR A"/>
    <property type="match status" value="1"/>
</dbReference>
<dbReference type="OrthoDB" id="9424147at2759"/>
<keyword evidence="6" id="KW-1185">Reference proteome</keyword>
<keyword evidence="2" id="KW-1003">Cell membrane</keyword>
<dbReference type="InterPro" id="IPR038683">
    <property type="entry name" value="IL17RA/B_FnIII-like_1_sf"/>
</dbReference>
<dbReference type="Pfam" id="PF16556">
    <property type="entry name" value="IL17R_fnIII_D1"/>
    <property type="match status" value="1"/>
</dbReference>
<evidence type="ECO:0000256" key="3">
    <source>
        <dbReference type="ARBA" id="ARBA00022729"/>
    </source>
</evidence>
<evidence type="ECO:0000256" key="1">
    <source>
        <dbReference type="ARBA" id="ARBA00004251"/>
    </source>
</evidence>
<dbReference type="Proteomes" id="UP000186698">
    <property type="component" value="Chromosome 3L"/>
</dbReference>
<dbReference type="InterPro" id="IPR039465">
    <property type="entry name" value="IL-17_rcpt-like"/>
</dbReference>
<evidence type="ECO:0000256" key="2">
    <source>
        <dbReference type="ARBA" id="ARBA00022475"/>
    </source>
</evidence>
<evidence type="ECO:0000313" key="7">
    <source>
        <dbReference type="RefSeq" id="XP_041441423.1"/>
    </source>
</evidence>
<organism evidence="6 7">
    <name type="scientific">Xenopus laevis</name>
    <name type="common">African clawed frog</name>
    <dbReference type="NCBI Taxonomy" id="8355"/>
    <lineage>
        <taxon>Eukaryota</taxon>
        <taxon>Metazoa</taxon>
        <taxon>Chordata</taxon>
        <taxon>Craniata</taxon>
        <taxon>Vertebrata</taxon>
        <taxon>Euteleostomi</taxon>
        <taxon>Amphibia</taxon>
        <taxon>Batrachia</taxon>
        <taxon>Anura</taxon>
        <taxon>Pipoidea</taxon>
        <taxon>Pipidae</taxon>
        <taxon>Xenopodinae</taxon>
        <taxon>Xenopus</taxon>
        <taxon>Xenopus</taxon>
    </lineage>
</organism>